<dbReference type="AlphaFoldDB" id="A0A480AP33"/>
<evidence type="ECO:0000313" key="1">
    <source>
        <dbReference type="EMBL" id="GCL62127.1"/>
    </source>
</evidence>
<organism evidence="1 2">
    <name type="scientific">Pseudaquabacterium pictum</name>
    <dbReference type="NCBI Taxonomy" id="2315236"/>
    <lineage>
        <taxon>Bacteria</taxon>
        <taxon>Pseudomonadati</taxon>
        <taxon>Pseudomonadota</taxon>
        <taxon>Betaproteobacteria</taxon>
        <taxon>Burkholderiales</taxon>
        <taxon>Sphaerotilaceae</taxon>
        <taxon>Pseudaquabacterium</taxon>
    </lineage>
</organism>
<protein>
    <submittedName>
        <fullName evidence="1">Uncharacterized protein</fullName>
    </submittedName>
</protein>
<keyword evidence="2" id="KW-1185">Reference proteome</keyword>
<proteinExistence type="predicted"/>
<reference evidence="2" key="1">
    <citation type="submission" date="2019-03" db="EMBL/GenBank/DDBJ databases">
        <title>Aquabacterium pictum sp.nov., the first bacteriochlorophyll a-containing freshwater bacterium in the genus Aquabacterium of the class Betaproteobacteria.</title>
        <authorList>
            <person name="Hirose S."/>
            <person name="Tank M."/>
            <person name="Hara E."/>
            <person name="Tamaki H."/>
            <person name="Takaichi S."/>
            <person name="Haruta S."/>
            <person name="Hanada S."/>
        </authorList>
    </citation>
    <scope>NUCLEOTIDE SEQUENCE [LARGE SCALE GENOMIC DNA]</scope>
    <source>
        <strain evidence="2">W35</strain>
    </source>
</reference>
<accession>A0A480AP33</accession>
<sequence length="77" mass="8059">MPLRLEPHLADIADPARRQDCVALVQLTARATGQAPAMWGTAIVGFGTHRYPPAGGKTGTICAVGFSSRKPRLSSTG</sequence>
<name>A0A480AP33_9BURK</name>
<dbReference type="EMBL" id="BJCL01000002">
    <property type="protein sequence ID" value="GCL62127.1"/>
    <property type="molecule type" value="Genomic_DNA"/>
</dbReference>
<comment type="caution">
    <text evidence="1">The sequence shown here is derived from an EMBL/GenBank/DDBJ whole genome shotgun (WGS) entry which is preliminary data.</text>
</comment>
<gene>
    <name evidence="1" type="ORF">AQPW35_12080</name>
</gene>
<evidence type="ECO:0000313" key="2">
    <source>
        <dbReference type="Proteomes" id="UP000301751"/>
    </source>
</evidence>
<dbReference type="Proteomes" id="UP000301751">
    <property type="component" value="Unassembled WGS sequence"/>
</dbReference>